<dbReference type="WBParaSite" id="TMUE_1000002984.1">
    <property type="protein sequence ID" value="TMUE_1000002984.1"/>
    <property type="gene ID" value="WBGene00298561"/>
</dbReference>
<evidence type="ECO:0000256" key="9">
    <source>
        <dbReference type="ARBA" id="ARBA00023172"/>
    </source>
</evidence>
<dbReference type="GO" id="GO:0015074">
    <property type="term" value="P:DNA integration"/>
    <property type="evidence" value="ECO:0007669"/>
    <property type="project" value="UniProtKB-KW"/>
</dbReference>
<name>A0A5S6Q707_TRIMR</name>
<protein>
    <submittedName>
        <fullName evidence="12">Integrase catalytic domain-containing protein</fullName>
    </submittedName>
</protein>
<evidence type="ECO:0000256" key="6">
    <source>
        <dbReference type="ARBA" id="ARBA00022908"/>
    </source>
</evidence>
<dbReference type="InterPro" id="IPR039537">
    <property type="entry name" value="Retrotran_Ty1/copia-like"/>
</dbReference>
<sequence>MQVRSVGGARCFIIFIDDFSHKSFVYFLKSKDEALKKFKEFEAFVERKTSTKVKCLRTYIGKEYLNDFFAEFLKDNGIRHGSSVPDTPQQNGIAEHLNRTLVEKGRTMLIDAVLSTDLWAEAVGTANYLRNICPTKALRDRTPQEA</sequence>
<evidence type="ECO:0000259" key="10">
    <source>
        <dbReference type="PROSITE" id="PS50994"/>
    </source>
</evidence>
<evidence type="ECO:0000256" key="1">
    <source>
        <dbReference type="ARBA" id="ARBA00022722"/>
    </source>
</evidence>
<keyword evidence="9" id="KW-0233">DNA recombination</keyword>
<accession>A0A5S6Q707</accession>
<dbReference type="GO" id="GO:0003964">
    <property type="term" value="F:RNA-directed DNA polymerase activity"/>
    <property type="evidence" value="ECO:0007669"/>
    <property type="project" value="UniProtKB-KW"/>
</dbReference>
<proteinExistence type="predicted"/>
<evidence type="ECO:0000256" key="3">
    <source>
        <dbReference type="ARBA" id="ARBA00022759"/>
    </source>
</evidence>
<dbReference type="PROSITE" id="PS50994">
    <property type="entry name" value="INTEGRASE"/>
    <property type="match status" value="1"/>
</dbReference>
<keyword evidence="8" id="KW-0239">DNA-directed DNA polymerase</keyword>
<evidence type="ECO:0000313" key="11">
    <source>
        <dbReference type="Proteomes" id="UP000046395"/>
    </source>
</evidence>
<dbReference type="InterPro" id="IPR012337">
    <property type="entry name" value="RNaseH-like_sf"/>
</dbReference>
<dbReference type="GO" id="GO:0016787">
    <property type="term" value="F:hydrolase activity"/>
    <property type="evidence" value="ECO:0007669"/>
    <property type="project" value="UniProtKB-KW"/>
</dbReference>
<keyword evidence="8" id="KW-0808">Transferase</keyword>
<dbReference type="AlphaFoldDB" id="A0A5S6Q707"/>
<dbReference type="SUPFAM" id="SSF53098">
    <property type="entry name" value="Ribonuclease H-like"/>
    <property type="match status" value="1"/>
</dbReference>
<evidence type="ECO:0000256" key="2">
    <source>
        <dbReference type="ARBA" id="ARBA00022723"/>
    </source>
</evidence>
<dbReference type="PANTHER" id="PTHR42648">
    <property type="entry name" value="TRANSPOSASE, PUTATIVE-RELATED"/>
    <property type="match status" value="1"/>
</dbReference>
<dbReference type="PANTHER" id="PTHR42648:SF11">
    <property type="entry name" value="TRANSPOSON TY4-P GAG-POL POLYPROTEIN"/>
    <property type="match status" value="1"/>
</dbReference>
<dbReference type="Gene3D" id="3.30.420.10">
    <property type="entry name" value="Ribonuclease H-like superfamily/Ribonuclease H"/>
    <property type="match status" value="1"/>
</dbReference>
<keyword evidence="2" id="KW-0479">Metal-binding</keyword>
<feature type="domain" description="Integrase catalytic" evidence="10">
    <location>
        <begin position="1"/>
        <end position="146"/>
    </location>
</feature>
<dbReference type="InterPro" id="IPR001584">
    <property type="entry name" value="Integrase_cat-core"/>
</dbReference>
<keyword evidence="3" id="KW-0255">Endonuclease</keyword>
<evidence type="ECO:0000256" key="5">
    <source>
        <dbReference type="ARBA" id="ARBA00022842"/>
    </source>
</evidence>
<evidence type="ECO:0000256" key="7">
    <source>
        <dbReference type="ARBA" id="ARBA00022918"/>
    </source>
</evidence>
<dbReference type="GO" id="GO:0003887">
    <property type="term" value="F:DNA-directed DNA polymerase activity"/>
    <property type="evidence" value="ECO:0007669"/>
    <property type="project" value="UniProtKB-KW"/>
</dbReference>
<dbReference type="GO" id="GO:0046872">
    <property type="term" value="F:metal ion binding"/>
    <property type="evidence" value="ECO:0007669"/>
    <property type="project" value="UniProtKB-KW"/>
</dbReference>
<evidence type="ECO:0000313" key="12">
    <source>
        <dbReference type="WBParaSite" id="TMUE_1000002984.1"/>
    </source>
</evidence>
<evidence type="ECO:0000256" key="8">
    <source>
        <dbReference type="ARBA" id="ARBA00022932"/>
    </source>
</evidence>
<dbReference type="STRING" id="70415.A0A5S6Q707"/>
<dbReference type="GO" id="GO:0006310">
    <property type="term" value="P:DNA recombination"/>
    <property type="evidence" value="ECO:0007669"/>
    <property type="project" value="UniProtKB-KW"/>
</dbReference>
<evidence type="ECO:0000256" key="4">
    <source>
        <dbReference type="ARBA" id="ARBA00022801"/>
    </source>
</evidence>
<reference evidence="12" key="1">
    <citation type="submission" date="2019-12" db="UniProtKB">
        <authorList>
            <consortium name="WormBaseParasite"/>
        </authorList>
    </citation>
    <scope>IDENTIFICATION</scope>
</reference>
<keyword evidence="6" id="KW-0229">DNA integration</keyword>
<organism evidence="11 12">
    <name type="scientific">Trichuris muris</name>
    <name type="common">Mouse whipworm</name>
    <dbReference type="NCBI Taxonomy" id="70415"/>
    <lineage>
        <taxon>Eukaryota</taxon>
        <taxon>Metazoa</taxon>
        <taxon>Ecdysozoa</taxon>
        <taxon>Nematoda</taxon>
        <taxon>Enoplea</taxon>
        <taxon>Dorylaimia</taxon>
        <taxon>Trichinellida</taxon>
        <taxon>Trichuridae</taxon>
        <taxon>Trichuris</taxon>
    </lineage>
</organism>
<keyword evidence="11" id="KW-1185">Reference proteome</keyword>
<keyword evidence="1" id="KW-0540">Nuclease</keyword>
<dbReference type="Proteomes" id="UP000046395">
    <property type="component" value="Unassembled WGS sequence"/>
</dbReference>
<keyword evidence="4" id="KW-0378">Hydrolase</keyword>
<keyword evidence="8" id="KW-0548">Nucleotidyltransferase</keyword>
<dbReference type="GO" id="GO:0003676">
    <property type="term" value="F:nucleic acid binding"/>
    <property type="evidence" value="ECO:0007669"/>
    <property type="project" value="InterPro"/>
</dbReference>
<keyword evidence="7" id="KW-0695">RNA-directed DNA polymerase</keyword>
<keyword evidence="5" id="KW-0460">Magnesium</keyword>
<dbReference type="InterPro" id="IPR036397">
    <property type="entry name" value="RNaseH_sf"/>
</dbReference>
<dbReference type="GO" id="GO:0004519">
    <property type="term" value="F:endonuclease activity"/>
    <property type="evidence" value="ECO:0007669"/>
    <property type="project" value="UniProtKB-KW"/>
</dbReference>